<dbReference type="SMART" id="SM00448">
    <property type="entry name" value="REC"/>
    <property type="match status" value="1"/>
</dbReference>
<keyword evidence="4" id="KW-0597">Phosphoprotein</keyword>
<dbReference type="KEGG" id="coh:EAV92_21120"/>
<keyword evidence="3" id="KW-0804">Transcription</keyword>
<dbReference type="PRINTS" id="PR00032">
    <property type="entry name" value="HTHARAC"/>
</dbReference>
<dbReference type="InterPro" id="IPR001789">
    <property type="entry name" value="Sig_transdc_resp-reg_receiver"/>
</dbReference>
<evidence type="ECO:0000256" key="4">
    <source>
        <dbReference type="PROSITE-ProRule" id="PRU00169"/>
    </source>
</evidence>
<evidence type="ECO:0000256" key="1">
    <source>
        <dbReference type="ARBA" id="ARBA00023015"/>
    </source>
</evidence>
<evidence type="ECO:0000313" key="8">
    <source>
        <dbReference type="Proteomes" id="UP000269097"/>
    </source>
</evidence>
<dbReference type="SMART" id="SM00342">
    <property type="entry name" value="HTH_ARAC"/>
    <property type="match status" value="1"/>
</dbReference>
<dbReference type="EMBL" id="CP033433">
    <property type="protein sequence ID" value="AYQ74830.1"/>
    <property type="molecule type" value="Genomic_DNA"/>
</dbReference>
<reference evidence="7 8" key="1">
    <citation type="submission" date="2018-10" db="EMBL/GenBank/DDBJ databases">
        <title>Genome Sequence of Cohnella sp.</title>
        <authorList>
            <person name="Srinivasan S."/>
            <person name="Kim M.K."/>
        </authorList>
    </citation>
    <scope>NUCLEOTIDE SEQUENCE [LARGE SCALE GENOMIC DNA]</scope>
    <source>
        <strain evidence="7 8">18JY8-7</strain>
    </source>
</reference>
<dbReference type="AlphaFoldDB" id="A0A3G3K380"/>
<dbReference type="InterPro" id="IPR009057">
    <property type="entry name" value="Homeodomain-like_sf"/>
</dbReference>
<sequence length="538" mass="62844">MREMLIVDDEKFAVEGIRNSNDWGRLGIDRVHVAYSADDARDILSERRIDVLICDIEMHDEDGLSLVRWVKQHSKSTEALFLTCHSEFEFAKEAIHLGSFDYLLKPVDGPELAEVITRMLKSIEEKEEQIRNTGMYRKYHALWNKQQPLLAERFWKDLLSRRILSFGDFLERALQDAQIELPSEHPVLPILISIEEWTKPLQERDHDIMEYAVKKAAEEIWLMEHAGHAVMEKNGELFVMVYASALDRPGAMSETWKQTGDRFIEFCEMYFYCRVSCYIGGFTPLQELPRMCDGLKRLERNNLTRSQSVFAYDEEETAVQSHAPTVNLDLSEWSKYMINGNREKFIEWIRQHADQWAADGDLHPKQLETYYHGLLQVIYHFLIVKGISVERVPNFALWSTAQIRTLPQWKNWAVNFVSAVMDAAYAEKETDGFVQKAIHFMKQHVEEDISREDVAAHVNLNPAYLSRLFKKETGTSLIDFLIETKMERGKQLLDMTDMTVSAIAMQVGYYNFSHFTKMFKKHFGVNPQDYRQRTRTKP</sequence>
<evidence type="ECO:0000256" key="2">
    <source>
        <dbReference type="ARBA" id="ARBA00023125"/>
    </source>
</evidence>
<keyword evidence="1" id="KW-0805">Transcription regulation</keyword>
<feature type="domain" description="Response regulatory" evidence="6">
    <location>
        <begin position="3"/>
        <end position="120"/>
    </location>
</feature>
<dbReference type="Gene3D" id="1.10.10.60">
    <property type="entry name" value="Homeodomain-like"/>
    <property type="match status" value="2"/>
</dbReference>
<dbReference type="RefSeq" id="WP_123042910.1">
    <property type="nucleotide sequence ID" value="NZ_CP033433.1"/>
</dbReference>
<dbReference type="SUPFAM" id="SSF52172">
    <property type="entry name" value="CheY-like"/>
    <property type="match status" value="1"/>
</dbReference>
<feature type="modified residue" description="4-aspartylphosphate" evidence="4">
    <location>
        <position position="55"/>
    </location>
</feature>
<organism evidence="7 8">
    <name type="scientific">Cohnella candidum</name>
    <dbReference type="NCBI Taxonomy" id="2674991"/>
    <lineage>
        <taxon>Bacteria</taxon>
        <taxon>Bacillati</taxon>
        <taxon>Bacillota</taxon>
        <taxon>Bacilli</taxon>
        <taxon>Bacillales</taxon>
        <taxon>Paenibacillaceae</taxon>
        <taxon>Cohnella</taxon>
    </lineage>
</organism>
<dbReference type="CDD" id="cd17536">
    <property type="entry name" value="REC_YesN-like"/>
    <property type="match status" value="1"/>
</dbReference>
<feature type="domain" description="HTH araC/xylS-type" evidence="5">
    <location>
        <begin position="435"/>
        <end position="533"/>
    </location>
</feature>
<keyword evidence="8" id="KW-1185">Reference proteome</keyword>
<dbReference type="PANTHER" id="PTHR43280:SF2">
    <property type="entry name" value="HTH-TYPE TRANSCRIPTIONAL REGULATOR EXSA"/>
    <property type="match status" value="1"/>
</dbReference>
<dbReference type="SUPFAM" id="SSF46689">
    <property type="entry name" value="Homeodomain-like"/>
    <property type="match status" value="2"/>
</dbReference>
<evidence type="ECO:0000256" key="3">
    <source>
        <dbReference type="ARBA" id="ARBA00023163"/>
    </source>
</evidence>
<evidence type="ECO:0000313" key="7">
    <source>
        <dbReference type="EMBL" id="AYQ74830.1"/>
    </source>
</evidence>
<dbReference type="PANTHER" id="PTHR43280">
    <property type="entry name" value="ARAC-FAMILY TRANSCRIPTIONAL REGULATOR"/>
    <property type="match status" value="1"/>
</dbReference>
<name>A0A3G3K380_9BACL</name>
<dbReference type="InterPro" id="IPR020449">
    <property type="entry name" value="Tscrpt_reg_AraC-type_HTH"/>
</dbReference>
<dbReference type="GO" id="GO:0043565">
    <property type="term" value="F:sequence-specific DNA binding"/>
    <property type="evidence" value="ECO:0007669"/>
    <property type="project" value="InterPro"/>
</dbReference>
<evidence type="ECO:0000259" key="6">
    <source>
        <dbReference type="PROSITE" id="PS50110"/>
    </source>
</evidence>
<dbReference type="PROSITE" id="PS01124">
    <property type="entry name" value="HTH_ARAC_FAMILY_2"/>
    <property type="match status" value="1"/>
</dbReference>
<protein>
    <submittedName>
        <fullName evidence="7">Helix-turn-helix domain-containing protein</fullName>
    </submittedName>
</protein>
<dbReference type="InterPro" id="IPR018060">
    <property type="entry name" value="HTH_AraC"/>
</dbReference>
<accession>A0A3G3K380</accession>
<proteinExistence type="predicted"/>
<dbReference type="Pfam" id="PF12833">
    <property type="entry name" value="HTH_18"/>
    <property type="match status" value="1"/>
</dbReference>
<gene>
    <name evidence="7" type="ORF">EAV92_21120</name>
</gene>
<dbReference type="PROSITE" id="PS50110">
    <property type="entry name" value="RESPONSE_REGULATORY"/>
    <property type="match status" value="1"/>
</dbReference>
<dbReference type="GO" id="GO:0000160">
    <property type="term" value="P:phosphorelay signal transduction system"/>
    <property type="evidence" value="ECO:0007669"/>
    <property type="project" value="InterPro"/>
</dbReference>
<dbReference type="PROSITE" id="PS00041">
    <property type="entry name" value="HTH_ARAC_FAMILY_1"/>
    <property type="match status" value="1"/>
</dbReference>
<dbReference type="GO" id="GO:0003700">
    <property type="term" value="F:DNA-binding transcription factor activity"/>
    <property type="evidence" value="ECO:0007669"/>
    <property type="project" value="InterPro"/>
</dbReference>
<dbReference type="Gene3D" id="3.40.50.2300">
    <property type="match status" value="1"/>
</dbReference>
<dbReference type="InterPro" id="IPR018062">
    <property type="entry name" value="HTH_AraC-typ_CS"/>
</dbReference>
<evidence type="ECO:0000259" key="5">
    <source>
        <dbReference type="PROSITE" id="PS01124"/>
    </source>
</evidence>
<dbReference type="Pfam" id="PF00072">
    <property type="entry name" value="Response_reg"/>
    <property type="match status" value="1"/>
</dbReference>
<keyword evidence="2" id="KW-0238">DNA-binding</keyword>
<dbReference type="InterPro" id="IPR011006">
    <property type="entry name" value="CheY-like_superfamily"/>
</dbReference>
<dbReference type="Proteomes" id="UP000269097">
    <property type="component" value="Chromosome"/>
</dbReference>